<evidence type="ECO:0000256" key="2">
    <source>
        <dbReference type="ARBA" id="ARBA00022853"/>
    </source>
</evidence>
<proteinExistence type="predicted"/>
<evidence type="ECO:0000259" key="9">
    <source>
        <dbReference type="Pfam" id="PF05499"/>
    </source>
</evidence>
<feature type="coiled-coil region" evidence="7">
    <location>
        <begin position="247"/>
        <end position="277"/>
    </location>
</feature>
<dbReference type="InterPro" id="IPR032563">
    <property type="entry name" value="DAMP1_SANT-like"/>
</dbReference>
<dbReference type="Gene3D" id="1.10.10.60">
    <property type="entry name" value="Homeodomain-like"/>
    <property type="match status" value="1"/>
</dbReference>
<evidence type="ECO:0000256" key="5">
    <source>
        <dbReference type="ARBA" id="ARBA00023242"/>
    </source>
</evidence>
<dbReference type="FunFam" id="1.10.10.60:FF:000087">
    <property type="entry name" value="DNA methyltransferase 1-associated protein 1"/>
    <property type="match status" value="1"/>
</dbReference>
<dbReference type="PANTHER" id="PTHR12855">
    <property type="entry name" value="DNA METHYLTRANSFERASE 1-ASSOCIATED PROTEIN 1 FAMILY MEMBER"/>
    <property type="match status" value="1"/>
</dbReference>
<feature type="region of interest" description="Disordered" evidence="8">
    <location>
        <begin position="598"/>
        <end position="682"/>
    </location>
</feature>
<feature type="domain" description="DAMP1 SANT/Myb-like" evidence="10">
    <location>
        <begin position="121"/>
        <end position="200"/>
    </location>
</feature>
<evidence type="ECO:0000256" key="1">
    <source>
        <dbReference type="ARBA" id="ARBA00004123"/>
    </source>
</evidence>
<feature type="compositionally biased region" description="Low complexity" evidence="8">
    <location>
        <begin position="636"/>
        <end position="646"/>
    </location>
</feature>
<feature type="domain" description="DNA methyltransferase 1-associated 1" evidence="9">
    <location>
        <begin position="396"/>
        <end position="498"/>
    </location>
</feature>
<feature type="domain" description="DNA methyltransferase 1-associated 1" evidence="9">
    <location>
        <begin position="239"/>
        <end position="275"/>
    </location>
</feature>
<feature type="compositionally biased region" description="Polar residues" evidence="8">
    <location>
        <begin position="518"/>
        <end position="538"/>
    </location>
</feature>
<sequence>MTSDVLDILELEEPGVRKSLLDTRALLNRTDKKKPTLKNPPLKRPDHIPREVWGLQNTFKNELPPLVPADEAPVYKQPKVIIGTSRVRRWQWVAFTNSARSDGLVLHHWRRAGDVESEEDYYFARFNKHIEVPTYTRPEYLAHLQDSKWTMEQTDHLMDLARRFDARFVLMQDRWDVSLFPPRPSIEDMKARYYAVLASLDALRGTFLAQGLRYDVEHERRRKQQLSLLYGRTRDEVEEEERLIGELNRIETRRRDRERKKQDLQKLISQAESVARDGYERLELFTPADERIGLSAGLTADKTHSTVNPGALTFPSTTVGSASSTTASARKRSTIGSHASLQNMTSLTAASSSAELPVFSSAGAAIGATSLASSGRCSHQAGSISAGLSAVATAVSSTLAASTSIAFPDFSKNPGVHLRSQKMKLPSSLGQRKIRIIENFLSHYQMDPSPPATTQIVEAYNKLRSNILLLYELRAAMLQCDYELQAARSRMELFAPDKPLPAGLVNVTKAAVEMTARQPSGNAAADTNLSTSASSSAHQPGGPTHAVPVGVDASVIAALKAADSKRPMPPRHSLGIAGSLAAASGSLAVAAAAAANQKELPARTTEQATSEATPTGARAASSMAAPFPTSHPGMVAAGQQQGPAGQTLGNLGSPPRGLETLSDSGESFGMSPPYASVLGGEGQVRISRRKRAVATEQMRAFKRLKTKESLLD</sequence>
<protein>
    <recommendedName>
        <fullName evidence="6">DNA methyltransferase 1-associated protein 1</fullName>
    </recommendedName>
</protein>
<comment type="subcellular location">
    <subcellularLocation>
        <location evidence="1">Nucleus</location>
    </subcellularLocation>
</comment>
<keyword evidence="4" id="KW-0804">Transcription</keyword>
<evidence type="ECO:0000256" key="6">
    <source>
        <dbReference type="ARBA" id="ARBA00067416"/>
    </source>
</evidence>
<evidence type="ECO:0000256" key="7">
    <source>
        <dbReference type="SAM" id="Coils"/>
    </source>
</evidence>
<dbReference type="AlphaFoldDB" id="A0A0X3NJH7"/>
<dbReference type="EMBL" id="GEEE01023091">
    <property type="protein sequence ID" value="JAP40134.1"/>
    <property type="molecule type" value="Transcribed_RNA"/>
</dbReference>
<dbReference type="Pfam" id="PF16282">
    <property type="entry name" value="SANT_DAMP1_like"/>
    <property type="match status" value="1"/>
</dbReference>
<name>A0A0X3NJH7_SCHSO</name>
<dbReference type="InterPro" id="IPR008468">
    <property type="entry name" value="DMAP1"/>
</dbReference>
<feature type="region of interest" description="Disordered" evidence="8">
    <location>
        <begin position="518"/>
        <end position="548"/>
    </location>
</feature>
<dbReference type="GO" id="GO:0006281">
    <property type="term" value="P:DNA repair"/>
    <property type="evidence" value="ECO:0007669"/>
    <property type="project" value="InterPro"/>
</dbReference>
<evidence type="ECO:0000313" key="11">
    <source>
        <dbReference type="EMBL" id="JAP40134.1"/>
    </source>
</evidence>
<accession>A0A0X3NJH7</accession>
<dbReference type="GO" id="GO:0003714">
    <property type="term" value="F:transcription corepressor activity"/>
    <property type="evidence" value="ECO:0007669"/>
    <property type="project" value="TreeGrafter"/>
</dbReference>
<keyword evidence="5" id="KW-0539">Nucleus</keyword>
<dbReference type="GO" id="GO:0035267">
    <property type="term" value="C:NuA4 histone acetyltransferase complex"/>
    <property type="evidence" value="ECO:0007669"/>
    <property type="project" value="InterPro"/>
</dbReference>
<evidence type="ECO:0000256" key="4">
    <source>
        <dbReference type="ARBA" id="ARBA00023163"/>
    </source>
</evidence>
<dbReference type="InterPro" id="IPR027109">
    <property type="entry name" value="Swc4/Dmap1"/>
</dbReference>
<keyword evidence="7" id="KW-0175">Coiled coil</keyword>
<organism evidence="11">
    <name type="scientific">Schistocephalus solidus</name>
    <name type="common">Tapeworm</name>
    <dbReference type="NCBI Taxonomy" id="70667"/>
    <lineage>
        <taxon>Eukaryota</taxon>
        <taxon>Metazoa</taxon>
        <taxon>Spiralia</taxon>
        <taxon>Lophotrochozoa</taxon>
        <taxon>Platyhelminthes</taxon>
        <taxon>Cestoda</taxon>
        <taxon>Eucestoda</taxon>
        <taxon>Diphyllobothriidea</taxon>
        <taxon>Diphyllobothriidae</taxon>
        <taxon>Schistocephalus</taxon>
    </lineage>
</organism>
<feature type="compositionally biased region" description="Polar residues" evidence="8">
    <location>
        <begin position="604"/>
        <end position="613"/>
    </location>
</feature>
<keyword evidence="2" id="KW-0156">Chromatin regulator</keyword>
<evidence type="ECO:0000259" key="10">
    <source>
        <dbReference type="Pfam" id="PF16282"/>
    </source>
</evidence>
<keyword evidence="3" id="KW-0805">Transcription regulation</keyword>
<evidence type="ECO:0000256" key="3">
    <source>
        <dbReference type="ARBA" id="ARBA00023015"/>
    </source>
</evidence>
<dbReference type="GO" id="GO:0006338">
    <property type="term" value="P:chromatin remodeling"/>
    <property type="evidence" value="ECO:0007669"/>
    <property type="project" value="InterPro"/>
</dbReference>
<dbReference type="GO" id="GO:0000122">
    <property type="term" value="P:negative regulation of transcription by RNA polymerase II"/>
    <property type="evidence" value="ECO:0007669"/>
    <property type="project" value="TreeGrafter"/>
</dbReference>
<dbReference type="PANTHER" id="PTHR12855:SF10">
    <property type="entry name" value="DNA METHYLTRANSFERASE 1-ASSOCIATED PROTEIN 1"/>
    <property type="match status" value="1"/>
</dbReference>
<reference evidence="11" key="1">
    <citation type="submission" date="2016-01" db="EMBL/GenBank/DDBJ databases">
        <title>Reference transcriptome for the parasite Schistocephalus solidus: insights into the molecular evolution of parasitism.</title>
        <authorList>
            <person name="Hebert F.O."/>
            <person name="Grambauer S."/>
            <person name="Barber I."/>
            <person name="Landry C.R."/>
            <person name="Aubin-Horth N."/>
        </authorList>
    </citation>
    <scope>NUCLEOTIDE SEQUENCE</scope>
</reference>
<evidence type="ECO:0000256" key="8">
    <source>
        <dbReference type="SAM" id="MobiDB-lite"/>
    </source>
</evidence>
<dbReference type="Pfam" id="PF05499">
    <property type="entry name" value="DMAP1"/>
    <property type="match status" value="2"/>
</dbReference>
<dbReference type="GO" id="GO:0000812">
    <property type="term" value="C:Swr1 complex"/>
    <property type="evidence" value="ECO:0007669"/>
    <property type="project" value="TreeGrafter"/>
</dbReference>
<gene>
    <name evidence="11" type="ORF">TR114472</name>
</gene>